<evidence type="ECO:0000256" key="3">
    <source>
        <dbReference type="ARBA" id="ARBA00022568"/>
    </source>
</evidence>
<proteinExistence type="inferred from homology"/>
<keyword evidence="5 9" id="KW-0106">Calcium</keyword>
<dbReference type="EMBL" id="QJPH01000512">
    <property type="protein sequence ID" value="PZN71697.1"/>
    <property type="molecule type" value="Genomic_DNA"/>
</dbReference>
<gene>
    <name evidence="11" type="primary">cax</name>
    <name evidence="11" type="ORF">DM484_25795</name>
</gene>
<dbReference type="Proteomes" id="UP000249396">
    <property type="component" value="Unassembled WGS sequence"/>
</dbReference>
<evidence type="ECO:0000259" key="10">
    <source>
        <dbReference type="Pfam" id="PF01699"/>
    </source>
</evidence>
<dbReference type="AlphaFoldDB" id="A0A2W4SJA0"/>
<evidence type="ECO:0000256" key="5">
    <source>
        <dbReference type="ARBA" id="ARBA00022837"/>
    </source>
</evidence>
<keyword evidence="2 9" id="KW-0813">Transport</keyword>
<evidence type="ECO:0000256" key="6">
    <source>
        <dbReference type="ARBA" id="ARBA00022989"/>
    </source>
</evidence>
<dbReference type="InterPro" id="IPR004798">
    <property type="entry name" value="CAX-like"/>
</dbReference>
<feature type="transmembrane region" description="Helical" evidence="9">
    <location>
        <begin position="89"/>
        <end position="110"/>
    </location>
</feature>
<feature type="transmembrane region" description="Helical" evidence="9">
    <location>
        <begin position="232"/>
        <end position="251"/>
    </location>
</feature>
<feature type="transmembrane region" description="Helical" evidence="9">
    <location>
        <begin position="55"/>
        <end position="77"/>
    </location>
</feature>
<dbReference type="InterPro" id="IPR044880">
    <property type="entry name" value="NCX_ion-bd_dom_sf"/>
</dbReference>
<dbReference type="GO" id="GO:0006874">
    <property type="term" value="P:intracellular calcium ion homeostasis"/>
    <property type="evidence" value="ECO:0007669"/>
    <property type="project" value="TreeGrafter"/>
</dbReference>
<feature type="transmembrane region" description="Helical" evidence="9">
    <location>
        <begin position="309"/>
        <end position="326"/>
    </location>
</feature>
<comment type="similarity">
    <text evidence="9">Belongs to the Ca(2+):cation antiporter (CaCA) (TC 2.A.19) family.</text>
</comment>
<keyword evidence="8 9" id="KW-0472">Membrane</keyword>
<dbReference type="Gene3D" id="1.20.1420.30">
    <property type="entry name" value="NCX, central ion-binding region"/>
    <property type="match status" value="1"/>
</dbReference>
<keyword evidence="9" id="KW-0050">Antiport</keyword>
<dbReference type="PANTHER" id="PTHR31503">
    <property type="entry name" value="VACUOLAR CALCIUM ION TRANSPORTER"/>
    <property type="match status" value="1"/>
</dbReference>
<accession>A0A2W4SJA0</accession>
<feature type="transmembrane region" description="Helical" evidence="9">
    <location>
        <begin position="130"/>
        <end position="146"/>
    </location>
</feature>
<reference evidence="11 12" key="1">
    <citation type="journal article" date="2018" name="Aquat. Microb. Ecol.">
        <title>Gammaproteobacterial methanotrophs dominate.</title>
        <authorList>
            <person name="Rissanen A.J."/>
            <person name="Saarenheimo J."/>
            <person name="Tiirola M."/>
            <person name="Peura S."/>
            <person name="Aalto S.L."/>
            <person name="Karvinen A."/>
            <person name="Nykanen H."/>
        </authorList>
    </citation>
    <scope>NUCLEOTIDE SEQUENCE [LARGE SCALE GENOMIC DNA]</scope>
    <source>
        <strain evidence="11">AMbin10</strain>
    </source>
</reference>
<comment type="subcellular location">
    <subcellularLocation>
        <location evidence="1">Endomembrane system</location>
        <topology evidence="1">Multi-pass membrane protein</topology>
    </subcellularLocation>
</comment>
<sequence length="357" mass="37590">MNLRWLLIFIPLGLTLAWFNANPLLVFAASALAIIPLAGLMGDATESLARFLGPTLGGLLNATLGNAPEIIIGFFALRHGLVDMVKASITGSILGNLLFGLGVSIVAGGLQAPKQKMGFGGESSRVHTGLLMMATFGLIIPAVFNFSTNTDREISLEIAVILFLVYLLSVAYTLMMAAPDSQTDTGAVEHKHSESEGEESGWSRNQALAILAAVTIGLAVMSETMTDALDPAAKAMGFTPLFAGVFLLALVGNTAELINSVRFARQNQLDLSLGITVGGSTQMALLVAPLLVFFGLAIGQPMNLLFSQFELIAIILTTYAVITMLQSGFVRWAAGATLVALYLMLGVGFYYAPATGI</sequence>
<keyword evidence="6 9" id="KW-1133">Transmembrane helix</keyword>
<name>A0A2W4SJA0_9GAMM</name>
<feature type="transmembrane region" description="Helical" evidence="9">
    <location>
        <begin position="332"/>
        <end position="352"/>
    </location>
</feature>
<keyword evidence="4 9" id="KW-0812">Transmembrane</keyword>
<evidence type="ECO:0000256" key="7">
    <source>
        <dbReference type="ARBA" id="ARBA00023065"/>
    </source>
</evidence>
<evidence type="ECO:0000256" key="2">
    <source>
        <dbReference type="ARBA" id="ARBA00022448"/>
    </source>
</evidence>
<comment type="caution">
    <text evidence="11">The sequence shown here is derived from an EMBL/GenBank/DDBJ whole genome shotgun (WGS) entry which is preliminary data.</text>
</comment>
<comment type="function">
    <text evidence="9">Ca(+)/H(+) antiporter that extrudes calcium in exchange for external protons.</text>
</comment>
<dbReference type="Pfam" id="PF01699">
    <property type="entry name" value="Na_Ca_ex"/>
    <property type="match status" value="2"/>
</dbReference>
<feature type="transmembrane region" description="Helical" evidence="9">
    <location>
        <begin position="158"/>
        <end position="178"/>
    </location>
</feature>
<comment type="caution">
    <text evidence="9">Lacks conserved residue(s) required for the propagation of feature annotation.</text>
</comment>
<feature type="domain" description="Sodium/calcium exchanger membrane region" evidence="10">
    <location>
        <begin position="24"/>
        <end position="174"/>
    </location>
</feature>
<dbReference type="InterPro" id="IPR004713">
    <property type="entry name" value="CaH_exchang"/>
</dbReference>
<organism evidence="11 12">
    <name type="scientific">Candidatus Methylumidiphilus alinenensis</name>
    <dbReference type="NCBI Taxonomy" id="2202197"/>
    <lineage>
        <taxon>Bacteria</taxon>
        <taxon>Pseudomonadati</taxon>
        <taxon>Pseudomonadota</taxon>
        <taxon>Gammaproteobacteria</taxon>
        <taxon>Methylococcales</taxon>
        <taxon>Candidatus Methylumidiphilus</taxon>
    </lineage>
</organism>
<dbReference type="GO" id="GO:0012505">
    <property type="term" value="C:endomembrane system"/>
    <property type="evidence" value="ECO:0007669"/>
    <property type="project" value="UniProtKB-SubCell"/>
</dbReference>
<dbReference type="PANTHER" id="PTHR31503:SF22">
    <property type="entry name" value="VACUOLAR CALCIUM ION TRANSPORTER"/>
    <property type="match status" value="1"/>
</dbReference>
<protein>
    <recommendedName>
        <fullName evidence="9">Ca(2+)/H(+) antiporter</fullName>
    </recommendedName>
</protein>
<feature type="transmembrane region" description="Helical" evidence="9">
    <location>
        <begin position="271"/>
        <end position="297"/>
    </location>
</feature>
<dbReference type="GO" id="GO:0015369">
    <property type="term" value="F:calcium:proton antiporter activity"/>
    <property type="evidence" value="ECO:0007669"/>
    <property type="project" value="UniProtKB-UniRule"/>
</dbReference>
<evidence type="ECO:0000256" key="8">
    <source>
        <dbReference type="ARBA" id="ARBA00023136"/>
    </source>
</evidence>
<evidence type="ECO:0000256" key="9">
    <source>
        <dbReference type="RuleBase" id="RU365028"/>
    </source>
</evidence>
<evidence type="ECO:0000256" key="4">
    <source>
        <dbReference type="ARBA" id="ARBA00022692"/>
    </source>
</evidence>
<evidence type="ECO:0000313" key="11">
    <source>
        <dbReference type="EMBL" id="PZN71697.1"/>
    </source>
</evidence>
<keyword evidence="7 9" id="KW-0406">Ion transport</keyword>
<feature type="domain" description="Sodium/calcium exchanger membrane region" evidence="10">
    <location>
        <begin position="208"/>
        <end position="345"/>
    </location>
</feature>
<dbReference type="NCBIfam" id="TIGR00378">
    <property type="entry name" value="cax"/>
    <property type="match status" value="1"/>
</dbReference>
<dbReference type="GO" id="GO:0016020">
    <property type="term" value="C:membrane"/>
    <property type="evidence" value="ECO:0007669"/>
    <property type="project" value="InterPro"/>
</dbReference>
<evidence type="ECO:0000256" key="1">
    <source>
        <dbReference type="ARBA" id="ARBA00004127"/>
    </source>
</evidence>
<keyword evidence="3 9" id="KW-0109">Calcium transport</keyword>
<evidence type="ECO:0000313" key="12">
    <source>
        <dbReference type="Proteomes" id="UP000249396"/>
    </source>
</evidence>
<dbReference type="InterPro" id="IPR004837">
    <property type="entry name" value="NaCa_Exmemb"/>
</dbReference>